<dbReference type="KEGG" id="eus:EUTSA_v10018628mg"/>
<evidence type="ECO:0000313" key="3">
    <source>
        <dbReference type="Proteomes" id="UP000030689"/>
    </source>
</evidence>
<dbReference type="OMA" id="CEVHINE"/>
<dbReference type="InterPro" id="IPR055411">
    <property type="entry name" value="LRR_FXL15/At3g58940/PEG3-like"/>
</dbReference>
<evidence type="ECO:0000259" key="1">
    <source>
        <dbReference type="SMART" id="SM00579"/>
    </source>
</evidence>
<dbReference type="Pfam" id="PF24758">
    <property type="entry name" value="LRR_At5g56370"/>
    <property type="match status" value="1"/>
</dbReference>
<organism evidence="2 3">
    <name type="scientific">Eutrema salsugineum</name>
    <name type="common">Saltwater cress</name>
    <name type="synonym">Sisymbrium salsugineum</name>
    <dbReference type="NCBI Taxonomy" id="72664"/>
    <lineage>
        <taxon>Eukaryota</taxon>
        <taxon>Viridiplantae</taxon>
        <taxon>Streptophyta</taxon>
        <taxon>Embryophyta</taxon>
        <taxon>Tracheophyta</taxon>
        <taxon>Spermatophyta</taxon>
        <taxon>Magnoliopsida</taxon>
        <taxon>eudicotyledons</taxon>
        <taxon>Gunneridae</taxon>
        <taxon>Pentapetalae</taxon>
        <taxon>rosids</taxon>
        <taxon>malvids</taxon>
        <taxon>Brassicales</taxon>
        <taxon>Brassicaceae</taxon>
        <taxon>Eutremeae</taxon>
        <taxon>Eutrema</taxon>
    </lineage>
</organism>
<dbReference type="AlphaFoldDB" id="V4KC66"/>
<sequence length="414" mass="48140">MDRISDLSDELLIKILTSVPTKLAVSTSILSKRWECLWKWLPKLEYDDTDYSLSECKRLRCFLDRNLPLHRALVIESFRLHLNNQHFKREGIKLWLQFAVSRCLRELEVSYSNRRKRNISLSCLYNCKSLVILKLSGAILVDVPRMVSLPSLKTLQLRDVTYSDKKSLQRFLSICPVLEELSVDLGDDDQMGKLAISIRSLQSLTLSVAYDCEVDELVIDTPSLKYFKLVDRFDDGRTLLVGNMPELREAHIDVDYFDNHNLIGSITWVKRLTISANPYYAYAFVFNQLEHLKLFIEKSYSLDLLVRLLKESPNLQVLDLYNMEKKYLMSDDLEAWDQPSTVPECMLSSLRIFSWSLYFGRPAERDLAVYILENARLLKTATISSKKWFVPKLEMIKELSLSSRASTTCRLEFN</sequence>
<dbReference type="SUPFAM" id="SSF81383">
    <property type="entry name" value="F-box domain"/>
    <property type="match status" value="1"/>
</dbReference>
<dbReference type="InterPro" id="IPR001810">
    <property type="entry name" value="F-box_dom"/>
</dbReference>
<dbReference type="InterPro" id="IPR050232">
    <property type="entry name" value="FBL13/AtMIF1-like"/>
</dbReference>
<dbReference type="Pfam" id="PF00646">
    <property type="entry name" value="F-box"/>
    <property type="match status" value="1"/>
</dbReference>
<dbReference type="OrthoDB" id="1434964at2759"/>
<dbReference type="InterPro" id="IPR053781">
    <property type="entry name" value="F-box_AtFBL13-like"/>
</dbReference>
<dbReference type="SUPFAM" id="SSF52047">
    <property type="entry name" value="RNI-like"/>
    <property type="match status" value="1"/>
</dbReference>
<dbReference type="Gramene" id="ESQ28694">
    <property type="protein sequence ID" value="ESQ28694"/>
    <property type="gene ID" value="EUTSA_v10018628mg"/>
</dbReference>
<dbReference type="SMART" id="SM00579">
    <property type="entry name" value="FBD"/>
    <property type="match status" value="1"/>
</dbReference>
<feature type="domain" description="FBD" evidence="1">
    <location>
        <begin position="344"/>
        <end position="414"/>
    </location>
</feature>
<dbReference type="InterPro" id="IPR036047">
    <property type="entry name" value="F-box-like_dom_sf"/>
</dbReference>
<dbReference type="PANTHER" id="PTHR31900:SF28">
    <property type="entry name" value="FBD DOMAIN-CONTAINING PROTEIN"/>
    <property type="match status" value="1"/>
</dbReference>
<protein>
    <recommendedName>
        <fullName evidence="1">FBD domain-containing protein</fullName>
    </recommendedName>
</protein>
<proteinExistence type="predicted"/>
<name>V4KC66_EUTSA</name>
<dbReference type="CDD" id="cd22160">
    <property type="entry name" value="F-box_AtFBL13-like"/>
    <property type="match status" value="1"/>
</dbReference>
<dbReference type="STRING" id="72664.V4KC66"/>
<dbReference type="Gene3D" id="3.80.10.10">
    <property type="entry name" value="Ribonuclease Inhibitor"/>
    <property type="match status" value="1"/>
</dbReference>
<dbReference type="Pfam" id="PF08387">
    <property type="entry name" value="FBD"/>
    <property type="match status" value="1"/>
</dbReference>
<gene>
    <name evidence="2" type="ORF">EUTSA_v10018628mg</name>
</gene>
<reference evidence="2 3" key="1">
    <citation type="journal article" date="2013" name="Front. Plant Sci.">
        <title>The Reference Genome of the Halophytic Plant Eutrema salsugineum.</title>
        <authorList>
            <person name="Yang R."/>
            <person name="Jarvis D.E."/>
            <person name="Chen H."/>
            <person name="Beilstein M.A."/>
            <person name="Grimwood J."/>
            <person name="Jenkins J."/>
            <person name="Shu S."/>
            <person name="Prochnik S."/>
            <person name="Xin M."/>
            <person name="Ma C."/>
            <person name="Schmutz J."/>
            <person name="Wing R.A."/>
            <person name="Mitchell-Olds T."/>
            <person name="Schumaker K.S."/>
            <person name="Wang X."/>
        </authorList>
    </citation>
    <scope>NUCLEOTIDE SEQUENCE [LARGE SCALE GENOMIC DNA]</scope>
</reference>
<accession>V4KC66</accession>
<evidence type="ECO:0000313" key="2">
    <source>
        <dbReference type="EMBL" id="ESQ28694.1"/>
    </source>
</evidence>
<dbReference type="EMBL" id="KI517953">
    <property type="protein sequence ID" value="ESQ28694.1"/>
    <property type="molecule type" value="Genomic_DNA"/>
</dbReference>
<dbReference type="InterPro" id="IPR006566">
    <property type="entry name" value="FBD"/>
</dbReference>
<keyword evidence="3" id="KW-1185">Reference proteome</keyword>
<dbReference type="InterPro" id="IPR032675">
    <property type="entry name" value="LRR_dom_sf"/>
</dbReference>
<dbReference type="PANTHER" id="PTHR31900">
    <property type="entry name" value="F-BOX/RNI SUPERFAMILY PROTEIN-RELATED"/>
    <property type="match status" value="1"/>
</dbReference>
<dbReference type="Proteomes" id="UP000030689">
    <property type="component" value="Unassembled WGS sequence"/>
</dbReference>